<keyword evidence="5" id="KW-1185">Reference proteome</keyword>
<proteinExistence type="predicted"/>
<accession>A0A177UTJ5</accession>
<keyword evidence="1" id="KW-1133">Transmembrane helix</keyword>
<dbReference type="EMBL" id="CAJHJG010002435">
    <property type="protein sequence ID" value="CAD6920189.1"/>
    <property type="molecule type" value="Genomic_DNA"/>
</dbReference>
<reference evidence="3" key="2">
    <citation type="journal article" date="2019" name="IMA Fungus">
        <title>Genome sequencing and comparison of five Tilletia species to identify candidate genes for the detection of regulated species infecting wheat.</title>
        <authorList>
            <person name="Nguyen H.D.T."/>
            <person name="Sultana T."/>
            <person name="Kesanakurti P."/>
            <person name="Hambleton S."/>
        </authorList>
    </citation>
    <scope>NUCLEOTIDE SEQUENCE</scope>
    <source>
        <strain evidence="3">DAOMC 238032</strain>
    </source>
</reference>
<protein>
    <submittedName>
        <fullName evidence="3">Uncharacterized protein</fullName>
    </submittedName>
</protein>
<keyword evidence="1" id="KW-0472">Membrane</keyword>
<dbReference type="AlphaFoldDB" id="A0A177UTJ5"/>
<evidence type="ECO:0000256" key="1">
    <source>
        <dbReference type="SAM" id="Phobius"/>
    </source>
</evidence>
<name>A0A177UTJ5_9BASI</name>
<evidence type="ECO:0000313" key="3">
    <source>
        <dbReference type="EMBL" id="KAE8248391.1"/>
    </source>
</evidence>
<evidence type="ECO:0000313" key="5">
    <source>
        <dbReference type="Proteomes" id="UP000836402"/>
    </source>
</evidence>
<reference evidence="2" key="3">
    <citation type="submission" date="2020-10" db="EMBL/GenBank/DDBJ databases">
        <authorList>
            <person name="Sedaghatjoo S."/>
        </authorList>
    </citation>
    <scope>NUCLEOTIDE SEQUENCE</scope>
    <source>
        <strain evidence="2">AZH3</strain>
    </source>
</reference>
<evidence type="ECO:0000313" key="4">
    <source>
        <dbReference type="Proteomes" id="UP000077671"/>
    </source>
</evidence>
<sequence length="87" mass="9294">MPPRLNFADLAQRGVVVGLVGTGIWGLWLTAAVYKSRRGDPRIEGVLTPTPERVPDGAIRGTADQAKGYARDFTDKLAASSPSTAQR</sequence>
<evidence type="ECO:0000313" key="2">
    <source>
        <dbReference type="EMBL" id="CAD6920189.1"/>
    </source>
</evidence>
<dbReference type="EMBL" id="LWDD02001401">
    <property type="protein sequence ID" value="KAE8248391.1"/>
    <property type="molecule type" value="Genomic_DNA"/>
</dbReference>
<dbReference type="Proteomes" id="UP000077671">
    <property type="component" value="Unassembled WGS sequence"/>
</dbReference>
<feature type="transmembrane region" description="Helical" evidence="1">
    <location>
        <begin position="15"/>
        <end position="34"/>
    </location>
</feature>
<organism evidence="3 4">
    <name type="scientific">Tilletia caries</name>
    <name type="common">wheat bunt fungus</name>
    <dbReference type="NCBI Taxonomy" id="13290"/>
    <lineage>
        <taxon>Eukaryota</taxon>
        <taxon>Fungi</taxon>
        <taxon>Dikarya</taxon>
        <taxon>Basidiomycota</taxon>
        <taxon>Ustilaginomycotina</taxon>
        <taxon>Exobasidiomycetes</taxon>
        <taxon>Tilletiales</taxon>
        <taxon>Tilletiaceae</taxon>
        <taxon>Tilletia</taxon>
    </lineage>
</organism>
<keyword evidence="1" id="KW-0812">Transmembrane</keyword>
<comment type="caution">
    <text evidence="3">The sequence shown here is derived from an EMBL/GenBank/DDBJ whole genome shotgun (WGS) entry which is preliminary data.</text>
</comment>
<gene>
    <name evidence="3" type="ORF">A4X03_0g6791</name>
    <name evidence="2" type="ORF">JKIAZH3_G8276</name>
</gene>
<dbReference type="Proteomes" id="UP000836402">
    <property type="component" value="Unassembled WGS sequence"/>
</dbReference>
<reference evidence="3" key="1">
    <citation type="submission" date="2016-04" db="EMBL/GenBank/DDBJ databases">
        <authorList>
            <person name="Nguyen H.D."/>
            <person name="Kesanakurti P."/>
            <person name="Cullis J."/>
            <person name="Levesque C.A."/>
            <person name="Hambleton S."/>
        </authorList>
    </citation>
    <scope>NUCLEOTIDE SEQUENCE</scope>
    <source>
        <strain evidence="3">DAOMC 238032</strain>
    </source>
</reference>